<keyword evidence="2" id="KW-1185">Reference proteome</keyword>
<evidence type="ECO:0000313" key="1">
    <source>
        <dbReference type="EMBL" id="UGC97751.1"/>
    </source>
</evidence>
<organism evidence="1 2">
    <name type="scientific">Pantoea phage PdC23</name>
    <dbReference type="NCBI Taxonomy" id="2894356"/>
    <lineage>
        <taxon>Viruses</taxon>
        <taxon>Duplodnaviria</taxon>
        <taxon>Heunggongvirae</taxon>
        <taxon>Uroviricota</taxon>
        <taxon>Caudoviricetes</taxon>
        <taxon>Felixviridae</taxon>
        <taxon>Certevirus</taxon>
        <taxon>Certevirus C23</taxon>
    </lineage>
</organism>
<name>A0AAE9C7V4_9CAUD</name>
<accession>A0AAE9C7V4</accession>
<proteinExistence type="predicted"/>
<sequence>MKLTESEAYYAGVQAFIDGKPVGANPFQKWSVQSQDWHSGYHTRRMESKLNDYRLMDITNDERKFSEPAAVEPKHTPHYYYGYGARMQYLDYGVKCTMPPENSEGYQDWVRGYHDATKAWHKANIEGRP</sequence>
<gene>
    <name evidence="1" type="ORF">pdc_038</name>
</gene>
<dbReference type="Proteomes" id="UP000828384">
    <property type="component" value="Segment"/>
</dbReference>
<protein>
    <submittedName>
        <fullName evidence="1">Uncharacterized protein</fullName>
    </submittedName>
</protein>
<evidence type="ECO:0000313" key="2">
    <source>
        <dbReference type="Proteomes" id="UP000828384"/>
    </source>
</evidence>
<dbReference type="EMBL" id="OL396571">
    <property type="protein sequence ID" value="UGC97751.1"/>
    <property type="molecule type" value="Genomic_DNA"/>
</dbReference>
<reference evidence="1" key="1">
    <citation type="journal article" date="2022" name="Curr. Microbiol.">
        <title>Isolation, Characterization, and Comparative Genomic Analysis of vB_Pd_C23, a Novel Bacteriophage of Pantoea dispersa.</title>
        <authorList>
            <person name="Grami E."/>
            <person name="Laadouze I."/>
            <person name="Ben Tiba S."/>
            <person name="Hafiane A."/>
            <person name="Sealey K.S."/>
            <person name="Saidi N."/>
        </authorList>
    </citation>
    <scope>NUCLEOTIDE SEQUENCE</scope>
</reference>